<dbReference type="PANTHER" id="PTHR13887">
    <property type="entry name" value="GLUTATHIONE S-TRANSFERASE KAPPA"/>
    <property type="match status" value="1"/>
</dbReference>
<reference evidence="2 3" key="1">
    <citation type="submission" date="2019-05" db="EMBL/GenBank/DDBJ databases">
        <title>Genome sequences of Thalassotalea litorea 1K03283.</title>
        <authorList>
            <person name="Zhang D."/>
        </authorList>
    </citation>
    <scope>NUCLEOTIDE SEQUENCE [LARGE SCALE GENOMIC DNA]</scope>
    <source>
        <strain evidence="2 3">MCCC 1K03283</strain>
    </source>
</reference>
<protein>
    <submittedName>
        <fullName evidence="2">Disulfide bond formation protein DsbA</fullName>
    </submittedName>
</protein>
<organism evidence="2 3">
    <name type="scientific">Thalassotalea litorea</name>
    <dbReference type="NCBI Taxonomy" id="2020715"/>
    <lineage>
        <taxon>Bacteria</taxon>
        <taxon>Pseudomonadati</taxon>
        <taxon>Pseudomonadota</taxon>
        <taxon>Gammaproteobacteria</taxon>
        <taxon>Alteromonadales</taxon>
        <taxon>Colwelliaceae</taxon>
        <taxon>Thalassotalea</taxon>
    </lineage>
</organism>
<dbReference type="OrthoDB" id="9799122at2"/>
<dbReference type="Gene3D" id="3.40.30.10">
    <property type="entry name" value="Glutaredoxin"/>
    <property type="match status" value="1"/>
</dbReference>
<dbReference type="SUPFAM" id="SSF52833">
    <property type="entry name" value="Thioredoxin-like"/>
    <property type="match status" value="1"/>
</dbReference>
<dbReference type="InterPro" id="IPR001853">
    <property type="entry name" value="DSBA-like_thioredoxin_dom"/>
</dbReference>
<name>A0A5R9IPK9_9GAMM</name>
<evidence type="ECO:0000313" key="3">
    <source>
        <dbReference type="Proteomes" id="UP000307790"/>
    </source>
</evidence>
<sequence>MQRIFMNTSKSIQIDCFSDILCIWAYISEVRINKLQQEFSTDLAIRHHYFSVFGHAEDKIIEKGGWQVYASHVQHLASQYPHIKIHPQIWSSRQPTSSMPAHLYLGIAKQLSEQRKLIQGGANILAQHFRQRFFEQGEDISKRSVLVDTIKNLDWSISDFEREIDSGRAYQALDDSLKAAHQLNVKVSPTLVFNHNRLRLEGNVSYRVMQANIIELLRQPQPSRAWC</sequence>
<keyword evidence="3" id="KW-1185">Reference proteome</keyword>
<accession>A0A5R9IPK9</accession>
<dbReference type="AlphaFoldDB" id="A0A5R9IPK9"/>
<feature type="domain" description="DSBA-like thioredoxin" evidence="1">
    <location>
        <begin position="13"/>
        <end position="210"/>
    </location>
</feature>
<comment type="caution">
    <text evidence="2">The sequence shown here is derived from an EMBL/GenBank/DDBJ whole genome shotgun (WGS) entry which is preliminary data.</text>
</comment>
<evidence type="ECO:0000259" key="1">
    <source>
        <dbReference type="Pfam" id="PF01323"/>
    </source>
</evidence>
<dbReference type="InterPro" id="IPR036249">
    <property type="entry name" value="Thioredoxin-like_sf"/>
</dbReference>
<dbReference type="EMBL" id="VCBC01000005">
    <property type="protein sequence ID" value="TLU66413.1"/>
    <property type="molecule type" value="Genomic_DNA"/>
</dbReference>
<gene>
    <name evidence="2" type="ORF">FE810_06920</name>
</gene>
<dbReference type="Pfam" id="PF01323">
    <property type="entry name" value="DSBA"/>
    <property type="match status" value="1"/>
</dbReference>
<dbReference type="PANTHER" id="PTHR13887:SF41">
    <property type="entry name" value="THIOREDOXIN SUPERFAMILY PROTEIN"/>
    <property type="match status" value="1"/>
</dbReference>
<evidence type="ECO:0000313" key="2">
    <source>
        <dbReference type="EMBL" id="TLU66413.1"/>
    </source>
</evidence>
<dbReference type="GO" id="GO:0016491">
    <property type="term" value="F:oxidoreductase activity"/>
    <property type="evidence" value="ECO:0007669"/>
    <property type="project" value="InterPro"/>
</dbReference>
<proteinExistence type="predicted"/>
<dbReference type="Proteomes" id="UP000307790">
    <property type="component" value="Unassembled WGS sequence"/>
</dbReference>